<feature type="transmembrane region" description="Helical" evidence="2">
    <location>
        <begin position="14"/>
        <end position="30"/>
    </location>
</feature>
<evidence type="ECO:0000256" key="2">
    <source>
        <dbReference type="SAM" id="Phobius"/>
    </source>
</evidence>
<evidence type="ECO:0000256" key="1">
    <source>
        <dbReference type="SAM" id="MobiDB-lite"/>
    </source>
</evidence>
<dbReference type="STRING" id="225345.CLCHR_14820"/>
<name>A0A1V4IW72_9CLOT</name>
<dbReference type="AlphaFoldDB" id="A0A1V4IW72"/>
<protein>
    <submittedName>
        <fullName evidence="3">Bacteriophage holin</fullName>
    </submittedName>
</protein>
<feature type="region of interest" description="Disordered" evidence="1">
    <location>
        <begin position="107"/>
        <end position="126"/>
    </location>
</feature>
<keyword evidence="2" id="KW-0812">Transmembrane</keyword>
<keyword evidence="2" id="KW-1133">Transmembrane helix</keyword>
<comment type="caution">
    <text evidence="3">The sequence shown here is derived from an EMBL/GenBank/DDBJ whole genome shotgun (WGS) entry which is preliminary data.</text>
</comment>
<dbReference type="EMBL" id="MZGT01000016">
    <property type="protein sequence ID" value="OPJ63667.1"/>
    <property type="molecule type" value="Genomic_DNA"/>
</dbReference>
<accession>A0A1V4IW72</accession>
<dbReference type="RefSeq" id="WP_079439055.1">
    <property type="nucleotide sequence ID" value="NZ_MZGT01000016.1"/>
</dbReference>
<keyword evidence="4" id="KW-1185">Reference proteome</keyword>
<proteinExistence type="predicted"/>
<dbReference type="OrthoDB" id="1922895at2"/>
<gene>
    <name evidence="3" type="ORF">CLCHR_14820</name>
</gene>
<reference evidence="3 4" key="1">
    <citation type="submission" date="2017-03" db="EMBL/GenBank/DDBJ databases">
        <title>Genome sequence of Clostridium chromiireducens DSM 23318.</title>
        <authorList>
            <person name="Poehlein A."/>
            <person name="Daniel R."/>
        </authorList>
    </citation>
    <scope>NUCLEOTIDE SEQUENCE [LARGE SCALE GENOMIC DNA]</scope>
    <source>
        <strain evidence="3 4">DSM 23318</strain>
    </source>
</reference>
<evidence type="ECO:0000313" key="3">
    <source>
        <dbReference type="EMBL" id="OPJ63667.1"/>
    </source>
</evidence>
<feature type="transmembrane region" description="Helical" evidence="2">
    <location>
        <begin position="42"/>
        <end position="61"/>
    </location>
</feature>
<dbReference type="Pfam" id="PF04531">
    <property type="entry name" value="Phage_holin_1"/>
    <property type="match status" value="1"/>
</dbReference>
<organism evidence="3 4">
    <name type="scientific">Clostridium chromiireducens</name>
    <dbReference type="NCBI Taxonomy" id="225345"/>
    <lineage>
        <taxon>Bacteria</taxon>
        <taxon>Bacillati</taxon>
        <taxon>Bacillota</taxon>
        <taxon>Clostridia</taxon>
        <taxon>Eubacteriales</taxon>
        <taxon>Clostridiaceae</taxon>
        <taxon>Clostridium</taxon>
    </lineage>
</organism>
<dbReference type="InterPro" id="IPR006485">
    <property type="entry name" value="Phage-like_holin"/>
</dbReference>
<sequence length="175" mass="18957">MFIMNLRSRIKNQYWWIAMISAVIVFLKLCKLDVLANFIPTNYGDIILQVFAILTMLGITVDTSTKGVSDQVVADTTVQAINSAEEVKVEGSTTAVNSIISENSQDSLAVSEATSSDKESETNESDQILTNVQVSSTDATLNQTVEVAALQVERDALKVQIQTIQAVANGNLVQS</sequence>
<keyword evidence="2" id="KW-0472">Membrane</keyword>
<evidence type="ECO:0000313" key="4">
    <source>
        <dbReference type="Proteomes" id="UP000191056"/>
    </source>
</evidence>
<dbReference type="Proteomes" id="UP000191056">
    <property type="component" value="Unassembled WGS sequence"/>
</dbReference>